<dbReference type="InterPro" id="IPR049142">
    <property type="entry name" value="MS_channel_1st"/>
</dbReference>
<proteinExistence type="inferred from homology"/>
<feature type="domain" description="Mechanosensitive ion channel MscS" evidence="9">
    <location>
        <begin position="139"/>
        <end position="202"/>
    </location>
</feature>
<feature type="transmembrane region" description="Helical" evidence="8">
    <location>
        <begin position="113"/>
        <end position="133"/>
    </location>
</feature>
<dbReference type="Gene3D" id="2.30.30.60">
    <property type="match status" value="1"/>
</dbReference>
<dbReference type="SUPFAM" id="SSF50182">
    <property type="entry name" value="Sm-like ribonucleoproteins"/>
    <property type="match status" value="1"/>
</dbReference>
<evidence type="ECO:0000313" key="11">
    <source>
        <dbReference type="EMBL" id="KRL05567.1"/>
    </source>
</evidence>
<dbReference type="FunFam" id="2.30.30.60:FF:000001">
    <property type="entry name" value="MscS Mechanosensitive ion channel"/>
    <property type="match status" value="1"/>
</dbReference>
<dbReference type="GO" id="GO:0005886">
    <property type="term" value="C:plasma membrane"/>
    <property type="evidence" value="ECO:0007669"/>
    <property type="project" value="UniProtKB-SubCell"/>
</dbReference>
<comment type="similarity">
    <text evidence="2">Belongs to the MscS (TC 1.A.23) family.</text>
</comment>
<evidence type="ECO:0000256" key="1">
    <source>
        <dbReference type="ARBA" id="ARBA00004651"/>
    </source>
</evidence>
<dbReference type="Proteomes" id="UP000051448">
    <property type="component" value="Unassembled WGS sequence"/>
</dbReference>
<dbReference type="SUPFAM" id="SSF82689">
    <property type="entry name" value="Mechanosensitive channel protein MscS (YggB), C-terminal domain"/>
    <property type="match status" value="1"/>
</dbReference>
<keyword evidence="3" id="KW-1003">Cell membrane</keyword>
<comment type="function">
    <text evidence="7">May play a role in resistance to osmotic downshock.</text>
</comment>
<comment type="caution">
    <text evidence="11">The sequence shown here is derived from an EMBL/GenBank/DDBJ whole genome shotgun (WGS) entry which is preliminary data.</text>
</comment>
<dbReference type="Pfam" id="PF00924">
    <property type="entry name" value="MS_channel_2nd"/>
    <property type="match status" value="1"/>
</dbReference>
<dbReference type="OrthoDB" id="9809206at2"/>
<evidence type="ECO:0000256" key="6">
    <source>
        <dbReference type="ARBA" id="ARBA00023136"/>
    </source>
</evidence>
<sequence>MQLFYLKESNLVTSSVSSQVSKQTNILTHFLTKIDWDKILSTFITTTLSLILLSILFLILHWTGKKIISHSFKRAKINDHLSTNRISTIYTLSLNIFHYFILFFYFYAILSVIGVPVGTLIAGAGIFSVALGLGAQGFVKDIVTGFFILLEQQFDVGDEVKIDAISGTIHAVGLRTTQIIDYDGTLHFIPNRNITVVSNLSRNDMRALIDIYFDSSSDIQKMTAIIKDINQELAPKYEEITQGPTILGTVDNGNGILSFRVIVYTKNGAQYAVQRAFLTEYLEVLNQKGFKINNSPISLASATK</sequence>
<dbReference type="InterPro" id="IPR011014">
    <property type="entry name" value="MscS_channel_TM-2"/>
</dbReference>
<reference evidence="11 12" key="1">
    <citation type="journal article" date="2015" name="Genome Announc.">
        <title>Expanding the biotechnology potential of lactobacilli through comparative genomics of 213 strains and associated genera.</title>
        <authorList>
            <person name="Sun Z."/>
            <person name="Harris H.M."/>
            <person name="McCann A."/>
            <person name="Guo C."/>
            <person name="Argimon S."/>
            <person name="Zhang W."/>
            <person name="Yang X."/>
            <person name="Jeffery I.B."/>
            <person name="Cooney J.C."/>
            <person name="Kagawa T.F."/>
            <person name="Liu W."/>
            <person name="Song Y."/>
            <person name="Salvetti E."/>
            <person name="Wrobel A."/>
            <person name="Rasinkangas P."/>
            <person name="Parkhill J."/>
            <person name="Rea M.C."/>
            <person name="O'Sullivan O."/>
            <person name="Ritari J."/>
            <person name="Douillard F.P."/>
            <person name="Paul Ross R."/>
            <person name="Yang R."/>
            <person name="Briner A.E."/>
            <person name="Felis G.E."/>
            <person name="de Vos W.M."/>
            <person name="Barrangou R."/>
            <person name="Klaenhammer T.R."/>
            <person name="Caufield P.W."/>
            <person name="Cui Y."/>
            <person name="Zhang H."/>
            <person name="O'Toole P.W."/>
        </authorList>
    </citation>
    <scope>NUCLEOTIDE SEQUENCE [LARGE SCALE GENOMIC DNA]</scope>
    <source>
        <strain evidence="11 12">DSM 19519</strain>
    </source>
</reference>
<evidence type="ECO:0000256" key="4">
    <source>
        <dbReference type="ARBA" id="ARBA00022692"/>
    </source>
</evidence>
<feature type="transmembrane region" description="Helical" evidence="8">
    <location>
        <begin position="85"/>
        <end position="107"/>
    </location>
</feature>
<dbReference type="RefSeq" id="WP_057870082.1">
    <property type="nucleotide sequence ID" value="NZ_AZDX01000037.1"/>
</dbReference>
<dbReference type="EMBL" id="AZDX01000037">
    <property type="protein sequence ID" value="KRL05567.1"/>
    <property type="molecule type" value="Genomic_DNA"/>
</dbReference>
<dbReference type="PATRIC" id="fig|1423759.3.peg.1339"/>
<dbReference type="GeneID" id="98311518"/>
<evidence type="ECO:0000259" key="9">
    <source>
        <dbReference type="Pfam" id="PF00924"/>
    </source>
</evidence>
<dbReference type="GO" id="GO:0008381">
    <property type="term" value="F:mechanosensitive monoatomic ion channel activity"/>
    <property type="evidence" value="ECO:0007669"/>
    <property type="project" value="InterPro"/>
</dbReference>
<evidence type="ECO:0000256" key="2">
    <source>
        <dbReference type="ARBA" id="ARBA00008017"/>
    </source>
</evidence>
<dbReference type="STRING" id="1423759.FC92_GL001271"/>
<dbReference type="Gene3D" id="3.30.70.100">
    <property type="match status" value="1"/>
</dbReference>
<dbReference type="PANTHER" id="PTHR30460">
    <property type="entry name" value="MODERATE CONDUCTANCE MECHANOSENSITIVE CHANNEL YBIO"/>
    <property type="match status" value="1"/>
</dbReference>
<evidence type="ECO:0000256" key="8">
    <source>
        <dbReference type="SAM" id="Phobius"/>
    </source>
</evidence>
<keyword evidence="6 8" id="KW-0472">Membrane</keyword>
<dbReference type="SUPFAM" id="SSF82861">
    <property type="entry name" value="Mechanosensitive channel protein MscS (YggB), transmembrane region"/>
    <property type="match status" value="1"/>
</dbReference>
<evidence type="ECO:0000256" key="7">
    <source>
        <dbReference type="ARBA" id="ARBA00059688"/>
    </source>
</evidence>
<keyword evidence="12" id="KW-1185">Reference proteome</keyword>
<evidence type="ECO:0000256" key="3">
    <source>
        <dbReference type="ARBA" id="ARBA00022475"/>
    </source>
</evidence>
<accession>A0A0R1MBS5</accession>
<dbReference type="Pfam" id="PF21088">
    <property type="entry name" value="MS_channel_1st"/>
    <property type="match status" value="1"/>
</dbReference>
<dbReference type="InterPro" id="IPR045276">
    <property type="entry name" value="YbiO_bact"/>
</dbReference>
<dbReference type="InterPro" id="IPR006685">
    <property type="entry name" value="MscS_channel_2nd"/>
</dbReference>
<dbReference type="InterPro" id="IPR011066">
    <property type="entry name" value="MscS_channel_C_sf"/>
</dbReference>
<dbReference type="PANTHER" id="PTHR30460:SF0">
    <property type="entry name" value="MODERATE CONDUCTANCE MECHANOSENSITIVE CHANNEL YBIO"/>
    <property type="match status" value="1"/>
</dbReference>
<keyword evidence="5 8" id="KW-1133">Transmembrane helix</keyword>
<organism evidence="11 12">
    <name type="scientific">Liquorilactobacillus hordei DSM 19519</name>
    <dbReference type="NCBI Taxonomy" id="1423759"/>
    <lineage>
        <taxon>Bacteria</taxon>
        <taxon>Bacillati</taxon>
        <taxon>Bacillota</taxon>
        <taxon>Bacilli</taxon>
        <taxon>Lactobacillales</taxon>
        <taxon>Lactobacillaceae</taxon>
        <taxon>Liquorilactobacillus</taxon>
    </lineage>
</organism>
<feature type="transmembrane region" description="Helical" evidence="8">
    <location>
        <begin position="39"/>
        <end position="64"/>
    </location>
</feature>
<dbReference type="InterPro" id="IPR010920">
    <property type="entry name" value="LSM_dom_sf"/>
</dbReference>
<evidence type="ECO:0000313" key="12">
    <source>
        <dbReference type="Proteomes" id="UP000051448"/>
    </source>
</evidence>
<feature type="domain" description="Mechanosensitive ion channel transmembrane helices 2/3" evidence="10">
    <location>
        <begin position="95"/>
        <end position="136"/>
    </location>
</feature>
<keyword evidence="4 8" id="KW-0812">Transmembrane</keyword>
<evidence type="ECO:0000259" key="10">
    <source>
        <dbReference type="Pfam" id="PF21088"/>
    </source>
</evidence>
<protein>
    <submittedName>
        <fullName evidence="11">Small-conductance mechanosensitive channel</fullName>
    </submittedName>
</protein>
<gene>
    <name evidence="11" type="ORF">FC92_GL001271</name>
</gene>
<dbReference type="Gene3D" id="1.10.287.1260">
    <property type="match status" value="1"/>
</dbReference>
<name>A0A0R1MBS5_9LACO</name>
<comment type="subcellular location">
    <subcellularLocation>
        <location evidence="1">Cell membrane</location>
        <topology evidence="1">Multi-pass membrane protein</topology>
    </subcellularLocation>
</comment>
<dbReference type="InterPro" id="IPR023408">
    <property type="entry name" value="MscS_beta-dom_sf"/>
</dbReference>
<evidence type="ECO:0000256" key="5">
    <source>
        <dbReference type="ARBA" id="ARBA00022989"/>
    </source>
</evidence>
<dbReference type="AlphaFoldDB" id="A0A0R1MBS5"/>